<keyword evidence="1" id="KW-0812">Transmembrane</keyword>
<protein>
    <submittedName>
        <fullName evidence="2">Uncharacterized protein</fullName>
    </submittedName>
</protein>
<keyword evidence="1" id="KW-1133">Transmembrane helix</keyword>
<comment type="caution">
    <text evidence="2">The sequence shown here is derived from an EMBL/GenBank/DDBJ whole genome shotgun (WGS) entry which is preliminary data.</text>
</comment>
<feature type="transmembrane region" description="Helical" evidence="1">
    <location>
        <begin position="78"/>
        <end position="97"/>
    </location>
</feature>
<feature type="transmembrane region" description="Helical" evidence="1">
    <location>
        <begin position="40"/>
        <end position="57"/>
    </location>
</feature>
<evidence type="ECO:0000313" key="2">
    <source>
        <dbReference type="EMBL" id="MDR7123041.1"/>
    </source>
</evidence>
<accession>A0ABU1W534</accession>
<gene>
    <name evidence="2" type="ORF">J2W69_004024</name>
</gene>
<dbReference type="Proteomes" id="UP001257909">
    <property type="component" value="Unassembled WGS sequence"/>
</dbReference>
<organism evidence="2 3">
    <name type="scientific">Rheinheimera soli</name>
    <dbReference type="NCBI Taxonomy" id="443616"/>
    <lineage>
        <taxon>Bacteria</taxon>
        <taxon>Pseudomonadati</taxon>
        <taxon>Pseudomonadota</taxon>
        <taxon>Gammaproteobacteria</taxon>
        <taxon>Chromatiales</taxon>
        <taxon>Chromatiaceae</taxon>
        <taxon>Rheinheimera</taxon>
    </lineage>
</organism>
<reference evidence="2 3" key="1">
    <citation type="submission" date="2023-07" db="EMBL/GenBank/DDBJ databases">
        <title>Sorghum-associated microbial communities from plants grown in Nebraska, USA.</title>
        <authorList>
            <person name="Schachtman D."/>
        </authorList>
    </citation>
    <scope>NUCLEOTIDE SEQUENCE [LARGE SCALE GENOMIC DNA]</scope>
    <source>
        <strain evidence="2 3">4138</strain>
    </source>
</reference>
<feature type="transmembrane region" description="Helical" evidence="1">
    <location>
        <begin position="12"/>
        <end position="28"/>
    </location>
</feature>
<evidence type="ECO:0000256" key="1">
    <source>
        <dbReference type="SAM" id="Phobius"/>
    </source>
</evidence>
<keyword evidence="1" id="KW-0472">Membrane</keyword>
<proteinExistence type="predicted"/>
<dbReference type="EMBL" id="JAVDWR010000028">
    <property type="protein sequence ID" value="MDR7123041.1"/>
    <property type="molecule type" value="Genomic_DNA"/>
</dbReference>
<dbReference type="RefSeq" id="WP_310281836.1">
    <property type="nucleotide sequence ID" value="NZ_JAVDWR010000028.1"/>
</dbReference>
<evidence type="ECO:0000313" key="3">
    <source>
        <dbReference type="Proteomes" id="UP001257909"/>
    </source>
</evidence>
<sequence>MSVDQTKWRDSYSLLIALGFVVAFYFIYNNTGHSLTNWYWLMLLFVAVLAVLGKVICGTWKGVLVDERNVLSLSRVQMVAWSVLVLTAVLAMVLQNVSQDSASCLIKADVSCIPDIPGDLWLLMGFSTATLVASPVLLSNSAAAEPDEKKSQQISAALAQQGYQQSEQDLSGPLYRNPSPAEARWSDLITGEQNSNCLHLDLPRVQMCFFTLVALLIYGVMLHEQLLQGDIAKGLPDLNQGLLAIIAISHGGYLVSKASQNSATTNQASPQGADNQLAK</sequence>
<keyword evidence="3" id="KW-1185">Reference proteome</keyword>
<name>A0ABU1W534_9GAMM</name>